<reference evidence="1 2" key="1">
    <citation type="submission" date="2015-03" db="EMBL/GenBank/DDBJ databases">
        <authorList>
            <person name="Djamen P.Y."/>
            <person name="Nguyen L."/>
            <person name="Gibbs Z.A."/>
            <person name="Donegan-Quick R."/>
            <person name="Visi D.K."/>
            <person name="Allen M.S."/>
            <person name="Hughes L.E."/>
            <person name="Bradley K.W."/>
            <person name="Asai D.J."/>
            <person name="Bowman C.A."/>
            <person name="Russell D.A."/>
            <person name="Pope W.H."/>
            <person name="Jacobs-Sera D."/>
            <person name="Hendrix R.W."/>
            <person name="Hatfull G.F."/>
        </authorList>
    </citation>
    <scope>NUCLEOTIDE SEQUENCE [LARGE SCALE GENOMIC DNA]</scope>
</reference>
<dbReference type="OrthoDB" id="27497at10239"/>
<dbReference type="GeneID" id="26641635"/>
<proteinExistence type="predicted"/>
<keyword evidence="2" id="KW-1185">Reference proteome</keyword>
<accession>A0A0E3JTG3</accession>
<sequence>MGMEHSTYHAFGVHVPADQYQTGHIQSEGVWLDAVIKNTEGLDNRLLGHLSAGDYDRDELFLTASEDGEFLEVPLGTFAVLAEVDVTGRADAIKALAETAGYTGLAEPGWLVVPDCS</sequence>
<dbReference type="Proteomes" id="UP000033007">
    <property type="component" value="Segment"/>
</dbReference>
<organism evidence="1 2">
    <name type="scientific">Streptomyces phage YDN12</name>
    <dbReference type="NCBI Taxonomy" id="1636183"/>
    <lineage>
        <taxon>Viruses</taxon>
        <taxon>Duplodnaviria</taxon>
        <taxon>Heunggongvirae</taxon>
        <taxon>Uroviricota</taxon>
        <taxon>Caudoviricetes</taxon>
        <taxon>Woodruffvirus</taxon>
        <taxon>Woodruffvirus YDN12</taxon>
    </lineage>
</organism>
<dbReference type="KEGG" id="vg:26641635"/>
<name>A0A0E3JTG3_9CAUD</name>
<gene>
    <name evidence="1" type="ORF">SEA_YDN12_6</name>
</gene>
<protein>
    <submittedName>
        <fullName evidence="1">Uncharacterized protein</fullName>
    </submittedName>
</protein>
<dbReference type="EMBL" id="KP876465">
    <property type="protein sequence ID" value="AKA61673.1"/>
    <property type="molecule type" value="Genomic_DNA"/>
</dbReference>
<evidence type="ECO:0000313" key="1">
    <source>
        <dbReference type="EMBL" id="AKA61673.1"/>
    </source>
</evidence>
<evidence type="ECO:0000313" key="2">
    <source>
        <dbReference type="Proteomes" id="UP000033007"/>
    </source>
</evidence>
<dbReference type="RefSeq" id="YP_009215309.1">
    <property type="nucleotide sequence ID" value="NC_028974.1"/>
</dbReference>